<evidence type="ECO:0000313" key="1">
    <source>
        <dbReference type="EMBL" id="PJR04569.1"/>
    </source>
</evidence>
<accession>A0A2M9R6V5</accession>
<name>A0A2M9R6V5_9FLAO</name>
<dbReference type="AlphaFoldDB" id="A0A2M9R6V5"/>
<proteinExistence type="predicted"/>
<keyword evidence="2" id="KW-1185">Reference proteome</keyword>
<protein>
    <recommendedName>
        <fullName evidence="3">POTRA domain-containing protein</fullName>
    </recommendedName>
</protein>
<evidence type="ECO:0008006" key="3">
    <source>
        <dbReference type="Google" id="ProtNLM"/>
    </source>
</evidence>
<reference evidence="1 2" key="1">
    <citation type="submission" date="2017-06" db="EMBL/GenBank/DDBJ databases">
        <title>Description of Avrilella dinanensis gen. nov. sp. nov.</title>
        <authorList>
            <person name="Leyer C."/>
            <person name="Sassi M."/>
            <person name="Minet J."/>
            <person name="Kayal S."/>
            <person name="Cattoir V."/>
        </authorList>
    </citation>
    <scope>NUCLEOTIDE SEQUENCE [LARGE SCALE GENOMIC DNA]</scope>
    <source>
        <strain evidence="1 2">UR159</strain>
    </source>
</reference>
<comment type="caution">
    <text evidence="1">The sequence shown here is derived from an EMBL/GenBank/DDBJ whole genome shotgun (WGS) entry which is preliminary data.</text>
</comment>
<organism evidence="1 2">
    <name type="scientific">Avrilella dinanensis</name>
    <dbReference type="NCBI Taxonomy" id="2008672"/>
    <lineage>
        <taxon>Bacteria</taxon>
        <taxon>Pseudomonadati</taxon>
        <taxon>Bacteroidota</taxon>
        <taxon>Flavobacteriia</taxon>
        <taxon>Flavobacteriales</taxon>
        <taxon>Flavobacteriaceae</taxon>
        <taxon>Avrilella</taxon>
    </lineage>
</organism>
<gene>
    <name evidence="1" type="ORF">CDL10_08455</name>
</gene>
<dbReference type="Gene3D" id="3.10.20.310">
    <property type="entry name" value="membrane protein fhac"/>
    <property type="match status" value="1"/>
</dbReference>
<dbReference type="EMBL" id="NIPO01000001">
    <property type="protein sequence ID" value="PJR04569.1"/>
    <property type="molecule type" value="Genomic_DNA"/>
</dbReference>
<dbReference type="Proteomes" id="UP000231960">
    <property type="component" value="Unassembled WGS sequence"/>
</dbReference>
<evidence type="ECO:0000313" key="2">
    <source>
        <dbReference type="Proteomes" id="UP000231960"/>
    </source>
</evidence>
<sequence>MNGQIQDTIVDRAPQDREKLEELTSKSKFTRWLRKTIFKPKRIQTQQTNIQAVNLNEIDKDFEKFQGKIIRNINIETLDPFGYSEKDTTRVPTKTIDKIGNSLHLKTKAFTIKNLLLFKKHKSFDSIQIKESERIIRSQRYIRRVIINPKEIANNPDSVDINIRVLDSWSIYPTGSISTSSMRLRMASYNFGGFGHYFSNEYRTRFNEGRQGYASQYQLNNIANTFITAGISYRDDLDNNISKTLYAERPFYSPLTKWAGGFSVGQYHYKDSVYNINSESIRHELKYNNIDVWGGYAIKLTEKETVNKVITNLVTSVRFTGVDHLQKPDPQYNPYNYYSDSKRFLVSVGINSLNYMQDRYIYEHDRIEDIAVGKIFSITSGFQQLDDRTRTYLGARFALGKYTQSGYFGGEVQWGSYFHKNHSEQSVFRLEGIYFTRTFSLGNWLFRQFVNPELVYGYNRLDYFKDKITLNGTYGIDGFDSYNLRGTKKLLLNFQTQSYAPNSWFGFRFSPFLSGSLGLISDHGENLFDSELYTSVTLGVMITNDFLNVSKIQLSISYYPKMPGVGNHIIHTNRIRNSNFGLQDFRYGTPQTVPYL</sequence>